<reference evidence="1" key="1">
    <citation type="submission" date="2021-03" db="EMBL/GenBank/DDBJ databases">
        <title>Evolutionary priming and transition to the ectomycorrhizal habit in an iconic lineage of mushroom-forming fungi: is preadaptation a requirement?</title>
        <authorList>
            <consortium name="DOE Joint Genome Institute"/>
            <person name="Looney B.P."/>
            <person name="Miyauchi S."/>
            <person name="Morin E."/>
            <person name="Drula E."/>
            <person name="Courty P.E."/>
            <person name="Chicoki N."/>
            <person name="Fauchery L."/>
            <person name="Kohler A."/>
            <person name="Kuo A."/>
            <person name="LaButti K."/>
            <person name="Pangilinan J."/>
            <person name="Lipzen A."/>
            <person name="Riley R."/>
            <person name="Andreopoulos W."/>
            <person name="He G."/>
            <person name="Johnson J."/>
            <person name="Barry K.W."/>
            <person name="Grigoriev I.V."/>
            <person name="Nagy L."/>
            <person name="Hibbett D."/>
            <person name="Henrissat B."/>
            <person name="Matheny P.B."/>
            <person name="Labbe J."/>
            <person name="Martin A.F."/>
        </authorList>
    </citation>
    <scope>NUCLEOTIDE SEQUENCE</scope>
    <source>
        <strain evidence="1">BPL698</strain>
    </source>
</reference>
<organism evidence="1 2">
    <name type="scientific">Russula earlei</name>
    <dbReference type="NCBI Taxonomy" id="71964"/>
    <lineage>
        <taxon>Eukaryota</taxon>
        <taxon>Fungi</taxon>
        <taxon>Dikarya</taxon>
        <taxon>Basidiomycota</taxon>
        <taxon>Agaricomycotina</taxon>
        <taxon>Agaricomycetes</taxon>
        <taxon>Russulales</taxon>
        <taxon>Russulaceae</taxon>
        <taxon>Russula</taxon>
    </lineage>
</organism>
<proteinExistence type="predicted"/>
<sequence length="256" mass="28039">MSVKYGVPRGEEAAPAAQSRVLLRPYTSGCRRGATPRTRSLCRPYFLPSRSCESRPDYGIASLPFLPSVTFFLPSARNRGQALHAMSTAGMVGRVRPLRVPRTRRPAMGAHHARADWRAQSSVARRSGCSSLGTGRHERTARRKTEVGVLGFTHMMRPLSGARHKHGARICLPRACYASRTRDACVLTSAFAPWPCRCARSSTTRFSATEVAQGQGKVVVMMGEVVLLVFQAFKYIFVCTMATGTGQLVMLACPCF</sequence>
<dbReference type="EMBL" id="JAGFNK010000768">
    <property type="protein sequence ID" value="KAI9440270.1"/>
    <property type="molecule type" value="Genomic_DNA"/>
</dbReference>
<evidence type="ECO:0000313" key="2">
    <source>
        <dbReference type="Proteomes" id="UP001207468"/>
    </source>
</evidence>
<comment type="caution">
    <text evidence="1">The sequence shown here is derived from an EMBL/GenBank/DDBJ whole genome shotgun (WGS) entry which is preliminary data.</text>
</comment>
<evidence type="ECO:0000313" key="1">
    <source>
        <dbReference type="EMBL" id="KAI9440270.1"/>
    </source>
</evidence>
<dbReference type="Proteomes" id="UP001207468">
    <property type="component" value="Unassembled WGS sequence"/>
</dbReference>
<protein>
    <submittedName>
        <fullName evidence="1">Uncharacterized protein</fullName>
    </submittedName>
</protein>
<accession>A0ACC0TTE4</accession>
<keyword evidence="2" id="KW-1185">Reference proteome</keyword>
<gene>
    <name evidence="1" type="ORF">F5148DRAFT_830845</name>
</gene>
<name>A0ACC0TTE4_9AGAM</name>